<evidence type="ECO:0000313" key="2">
    <source>
        <dbReference type="EMBL" id="QCQ37749.1"/>
    </source>
</evidence>
<evidence type="ECO:0000313" key="1">
    <source>
        <dbReference type="EMBL" id="KFX74861.1"/>
    </source>
</evidence>
<reference evidence="9 10" key="3">
    <citation type="submission" date="2018-08" db="EMBL/GenBank/DDBJ databases">
        <title>A genome reference for cultivated species of the human gut microbiota.</title>
        <authorList>
            <person name="Zou Y."/>
            <person name="Xue W."/>
            <person name="Luo G."/>
        </authorList>
    </citation>
    <scope>NUCLEOTIDE SEQUENCE [LARGE SCALE GENOMIC DNA]</scope>
    <source>
        <strain evidence="4 11">AF14-26</strain>
        <strain evidence="6 9">AM18-6</strain>
        <strain evidence="5 10">OF01-1</strain>
    </source>
</reference>
<dbReference type="Proteomes" id="UP000028294">
    <property type="component" value="Chromosome"/>
</dbReference>
<dbReference type="EMBL" id="QSDG01000006">
    <property type="protein sequence ID" value="RGY69383.1"/>
    <property type="molecule type" value="Genomic_DNA"/>
</dbReference>
<evidence type="ECO:0000313" key="6">
    <source>
        <dbReference type="EMBL" id="RHH11779.1"/>
    </source>
</evidence>
<dbReference type="EMBL" id="JMZZ02000107">
    <property type="protein sequence ID" value="KFX74861.1"/>
    <property type="molecule type" value="Genomic_DNA"/>
</dbReference>
<dbReference type="EMBL" id="QRJE01000014">
    <property type="protein sequence ID" value="RHH11779.1"/>
    <property type="molecule type" value="Genomic_DNA"/>
</dbReference>
<name>A0A081UK11_BACFG</name>
<reference evidence="1" key="1">
    <citation type="book" date="2014" name="THE 24TH EUROPEAN CONGRESS OF CLINICAL MICROBIOLOGY AND INFECTIOUS DISEASES" publisher="ECCMID 2014" city="Barcelona, Spain">
        <title>Identification of resistance genes in three multidrug-resistant Bacteroides fragilis isolates by whole genome sequencing.</title>
        <editorList>
            <person name="Unknown"/>
            <person name="A."/>
        </editorList>
        <authorList>
            <person name="Sydenham T.V."/>
            <person name="Hasman H."/>
            <person name="Wang M."/>
            <person name="Soki J."/>
            <person name="Nagy E."/>
            <person name="Justesen U.S."/>
        </authorList>
    </citation>
    <scope>NUCLEOTIDE SEQUENCE</scope>
    <source>
        <strain evidence="1">DCMOUH0018B</strain>
        <strain evidence="3">DCMSKEJBY0001B</strain>
    </source>
</reference>
<protein>
    <submittedName>
        <fullName evidence="4">Uncharacterized protein</fullName>
    </submittedName>
</protein>
<dbReference type="EMBL" id="CP036553">
    <property type="protein sequence ID" value="QCQ37749.1"/>
    <property type="molecule type" value="Genomic_DNA"/>
</dbReference>
<evidence type="ECO:0000313" key="8">
    <source>
        <dbReference type="Proteomes" id="UP000036847"/>
    </source>
</evidence>
<accession>A0A081UK11</accession>
<dbReference type="Proteomes" id="UP000266644">
    <property type="component" value="Unassembled WGS sequence"/>
</dbReference>
<sequence>MCGMVGYIDMYQPKGEASVFIANGNLEISTVILQEFLSQSYTSCNSTCTEIPVHFVSCFLQSYRFCKTDNLCIGSPETLKCFKPLIISVPLPVMYRYGSGRHDRPTGIGGKECDYGVSSITDCNIVKSKIDGTTET</sequence>
<dbReference type="Proteomes" id="UP000286270">
    <property type="component" value="Unassembled WGS sequence"/>
</dbReference>
<evidence type="ECO:0000313" key="5">
    <source>
        <dbReference type="EMBL" id="RGY69383.1"/>
    </source>
</evidence>
<dbReference type="Proteomes" id="UP000036847">
    <property type="component" value="Chromosome"/>
</dbReference>
<dbReference type="EMBL" id="QRZH01000016">
    <property type="protein sequence ID" value="RGV50465.1"/>
    <property type="molecule type" value="Genomic_DNA"/>
</dbReference>
<evidence type="ECO:0000313" key="11">
    <source>
        <dbReference type="Proteomes" id="UP000286270"/>
    </source>
</evidence>
<dbReference type="PATRIC" id="fig|817.51.peg.4365"/>
<proteinExistence type="predicted"/>
<evidence type="ECO:0000313" key="10">
    <source>
        <dbReference type="Proteomes" id="UP000284614"/>
    </source>
</evidence>
<dbReference type="AlphaFoldDB" id="A0A081UK11"/>
<dbReference type="OrthoDB" id="106547at2"/>
<evidence type="ECO:0000313" key="7">
    <source>
        <dbReference type="Proteomes" id="UP000028294"/>
    </source>
</evidence>
<gene>
    <name evidence="6" type="ORF">DW228_09825</name>
    <name evidence="4" type="ORF">DWW08_17065</name>
    <name evidence="5" type="ORF">DXA27_08570</name>
    <name evidence="3" type="ORF">EC80_017585</name>
    <name evidence="1" type="ORF">EE52_0209820</name>
    <name evidence="2" type="ORF">IA74_017465</name>
</gene>
<dbReference type="EMBL" id="CP036546">
    <property type="protein sequence ID" value="QCQ46525.1"/>
    <property type="molecule type" value="Genomic_DNA"/>
</dbReference>
<dbReference type="Proteomes" id="UP000284614">
    <property type="component" value="Unassembled WGS sequence"/>
</dbReference>
<reference evidence="7 8" key="4">
    <citation type="submission" date="2019-03" db="EMBL/GenBank/DDBJ databases">
        <title>Complete genome assembly of MDR B. fragilis.</title>
        <authorList>
            <person name="Sydenham T.V."/>
            <person name="Hasman H."/>
            <person name="Justesen U.S."/>
        </authorList>
    </citation>
    <scope>NUCLEOTIDE SEQUENCE [LARGE SCALE GENOMIC DNA]</scope>
    <source>
        <strain evidence="2 7">DCMOUH0067B</strain>
        <strain evidence="3 8">DCMSKEJBY0001B</strain>
    </source>
</reference>
<organism evidence="4 11">
    <name type="scientific">Bacteroides fragilis</name>
    <dbReference type="NCBI Taxonomy" id="817"/>
    <lineage>
        <taxon>Bacteria</taxon>
        <taxon>Pseudomonadati</taxon>
        <taxon>Bacteroidota</taxon>
        <taxon>Bacteroidia</taxon>
        <taxon>Bacteroidales</taxon>
        <taxon>Bacteroidaceae</taxon>
        <taxon>Bacteroides</taxon>
    </lineage>
</organism>
<evidence type="ECO:0000313" key="4">
    <source>
        <dbReference type="EMBL" id="RGV50465.1"/>
    </source>
</evidence>
<evidence type="ECO:0000313" key="9">
    <source>
        <dbReference type="Proteomes" id="UP000266644"/>
    </source>
</evidence>
<reference evidence="1" key="2">
    <citation type="submission" date="2014-07" db="EMBL/GenBank/DDBJ databases">
        <title>Genetics and epidemiology of antimicrobial resistance in B. fragilis group.</title>
        <authorList>
            <person name="Sydenham T.V."/>
            <person name="Hasman H."/>
            <person name="Kemp M."/>
            <person name="Justesen U.S."/>
        </authorList>
    </citation>
    <scope>NUCLEOTIDE SEQUENCE [LARGE SCALE GENOMIC DNA]</scope>
    <source>
        <strain evidence="1">DCMOUH0018B</strain>
    </source>
</reference>
<evidence type="ECO:0000313" key="3">
    <source>
        <dbReference type="EMBL" id="QCQ46525.1"/>
    </source>
</evidence>